<keyword evidence="8 11" id="KW-0238">DNA-binding</keyword>
<evidence type="ECO:0000256" key="1">
    <source>
        <dbReference type="ARBA" id="ARBA00004123"/>
    </source>
</evidence>
<evidence type="ECO:0000259" key="15">
    <source>
        <dbReference type="PROSITE" id="PS51413"/>
    </source>
</evidence>
<dbReference type="SMART" id="SM00487">
    <property type="entry name" value="DEXDc"/>
    <property type="match status" value="1"/>
</dbReference>
<feature type="compositionally biased region" description="Polar residues" evidence="12">
    <location>
        <begin position="1372"/>
        <end position="1382"/>
    </location>
</feature>
<keyword evidence="10" id="KW-0539">Nucleus</keyword>
<dbReference type="PANTHER" id="PTHR45685:SF2">
    <property type="entry name" value="CHROMATIN-REMODELING ATPASE INO80"/>
    <property type="match status" value="1"/>
</dbReference>
<keyword evidence="9 11" id="KW-0234">DNA repair</keyword>
<keyword evidence="5 11" id="KW-0227">DNA damage</keyword>
<dbReference type="InterPro" id="IPR038718">
    <property type="entry name" value="SNF2-like_sf"/>
</dbReference>
<evidence type="ECO:0000256" key="11">
    <source>
        <dbReference type="RuleBase" id="RU368001"/>
    </source>
</evidence>
<dbReference type="InterPro" id="IPR020838">
    <property type="entry name" value="DBINO"/>
</dbReference>
<dbReference type="Proteomes" id="UP000694867">
    <property type="component" value="Unplaced"/>
</dbReference>
<feature type="compositionally biased region" description="Low complexity" evidence="12">
    <location>
        <begin position="232"/>
        <end position="243"/>
    </location>
</feature>
<feature type="region of interest" description="Disordered" evidence="12">
    <location>
        <begin position="214"/>
        <end position="281"/>
    </location>
</feature>
<name>A0AAJ6VYU9_9ACAR</name>
<dbReference type="Pfam" id="PF13892">
    <property type="entry name" value="DBINO"/>
    <property type="match status" value="1"/>
</dbReference>
<dbReference type="SUPFAM" id="SSF52540">
    <property type="entry name" value="P-loop containing nucleoside triphosphate hydrolases"/>
    <property type="match status" value="2"/>
</dbReference>
<comment type="catalytic activity">
    <reaction evidence="11">
        <text>ATP + H2O = ADP + phosphate + H(+)</text>
        <dbReference type="Rhea" id="RHEA:13065"/>
        <dbReference type="ChEBI" id="CHEBI:15377"/>
        <dbReference type="ChEBI" id="CHEBI:15378"/>
        <dbReference type="ChEBI" id="CHEBI:30616"/>
        <dbReference type="ChEBI" id="CHEBI:43474"/>
        <dbReference type="ChEBI" id="CHEBI:456216"/>
    </reaction>
</comment>
<accession>A0AAJ6VYU9</accession>
<evidence type="ECO:0000259" key="14">
    <source>
        <dbReference type="PROSITE" id="PS51194"/>
    </source>
</evidence>
<dbReference type="GO" id="GO:0005524">
    <property type="term" value="F:ATP binding"/>
    <property type="evidence" value="ECO:0007669"/>
    <property type="project" value="UniProtKB-UniRule"/>
</dbReference>
<comment type="subunit">
    <text evidence="11">Component of the INO80 chromatin-remodeling complex.</text>
</comment>
<gene>
    <name evidence="17" type="primary">LOC100902557</name>
</gene>
<keyword evidence="4" id="KW-0547">Nucleotide-binding</keyword>
<feature type="domain" description="Helicase C-terminal" evidence="14">
    <location>
        <begin position="1126"/>
        <end position="1281"/>
    </location>
</feature>
<evidence type="ECO:0000256" key="4">
    <source>
        <dbReference type="ARBA" id="ARBA00022741"/>
    </source>
</evidence>
<dbReference type="PROSITE" id="PS51194">
    <property type="entry name" value="HELICASE_CTER"/>
    <property type="match status" value="1"/>
</dbReference>
<evidence type="ECO:0000259" key="13">
    <source>
        <dbReference type="PROSITE" id="PS51192"/>
    </source>
</evidence>
<dbReference type="GeneID" id="100902557"/>
<feature type="compositionally biased region" description="Basic residues" evidence="12">
    <location>
        <begin position="1428"/>
        <end position="1451"/>
    </location>
</feature>
<dbReference type="RefSeq" id="XP_003744674.1">
    <property type="nucleotide sequence ID" value="XM_003744626.1"/>
</dbReference>
<dbReference type="InterPro" id="IPR050520">
    <property type="entry name" value="INO80/SWR1_helicase"/>
</dbReference>
<dbReference type="InterPro" id="IPR000330">
    <property type="entry name" value="SNF2_N"/>
</dbReference>
<dbReference type="Gene3D" id="3.40.50.300">
    <property type="entry name" value="P-loop containing nucleotide triphosphate hydrolases"/>
    <property type="match status" value="1"/>
</dbReference>
<feature type="domain" description="Helicase ATP-binding" evidence="13">
    <location>
        <begin position="515"/>
        <end position="688"/>
    </location>
</feature>
<evidence type="ECO:0000256" key="10">
    <source>
        <dbReference type="ARBA" id="ARBA00023242"/>
    </source>
</evidence>
<proteinExistence type="inferred from homology"/>
<feature type="compositionally biased region" description="Polar residues" evidence="12">
    <location>
        <begin position="1452"/>
        <end position="1468"/>
    </location>
</feature>
<dbReference type="Pfam" id="PF00271">
    <property type="entry name" value="Helicase_C"/>
    <property type="match status" value="1"/>
</dbReference>
<sequence length="1516" mass="173214">MPLIYPSRGNRIGPTSVGPPPTPSQPVEDSVRCYSCPDYDSDYLVTARVPSEDASDQKAAHFVSLLHSYAASGRKTRDDSVKKKWLEGGIFQNPDSVIYKRLLEEDSTDSDYEPTEADLRQWLKVHKKRKRLIEKLQKSAHDPDNGANKSNKYKYRSWGVLNRCEPLILEADFDEVKDQLRLNIRPDEVEAMLNAEKKIKKRFAGAHVSRGSSAHQWGLLSSSSSDDDDSSLAENSDNNNSDNSDSEDEVNRFPAAPAGTPAVHEVSKKNVRRKKEKTPQQLALEAAAKRRKLWVEISKKDVHRAFKSNQNSRKDTMQLRKKLAVGCMREVRKKALISQKVSRENASRSRRLCREMQAYWKRYDRAEKDQRKRAEKEALEQLKVDAELREAKRQQRKLNFLITQTELYAHFMSRKKAGDQILQDKATQDILGKLDQGPDANNEDEVDSERLKSEALGNARDAFLAHKHEKDDFDADLGLPVKSENNFDDHEDLPQPRMFQGKLKCYQLKGMSWLYGLYDRGINGILADEMGLGKTVQTIAFFSALVERQSVWGPFLVIAPASTLHNWQQELSKFVPQFKVVPYWGNASDRKVLRKFWSARNQDLHTEHSSFHVVVTSYQLVIQDVKYFQRIKWQYMVLDEAQAIKSTSSQRWKVLLGFTCRNRLLLTGTPIQNAMQELWGLLHFIMPYLFDSHQEFNEWFSKDIESHAENKTAIDEKHLSRLHMILKPFMLRRIKKDVENELSDKIEIRVDCHLTQRQKVMCHALKKKIRIEDLMQSTGLDGSSQAATSATTCLMNIVMQFRKVCNHPDLFEREDVRSPFFMKLNPCRIPKTFFDSDLFIRSLPNKRLPNIWHPGEIQCQSQANDKQSSKRWENSFNNAFEFISLTGLSPAEVSLCFLGSRLDKLQLASEKNSEVDIEHYRSLMGHSTKWYTLPTKLPSRNLVGHSALKSLLFAVYDEMYCFGSRVTITPIPETPAHYEHRVRKANEHQDDEDEIPIRIKVERVRHRPRPALEFSTLLPPPAFMTNCLMSVCLAASPDLCTSHNRGFRWLQRVSMGGSREAHNWLQTGFTKMSIEDLKSPSSSSFIRAGRRIESFGISACRPSRGWSHIVIPSKERLVTQSGKLHALDDLLKQLKSGGHRVLIYSQMTRMIDLLEEFMIHRKYIYIRLDGSSRISDRRDMVNDFQERADIFVFLLSTRAGGLGINLTAADTVIFYDSDWNPTVDQQAMDRAHRLGQTKQVTVYRLICQGSIEERILERAKEKSEIQRMVMSGTHMRPHDALKPKEVVSLLLDDEELERKFRQKQEERRLLAQAQALAPMSESVPTEQAPLTADSLMNLAPKRKRNNRSTGRPVGRPKRARTVEDSVGDSVPASPTSELSLNSTAAAPATAVDDDRESVLVVDEDYQQPVPPLQQQKLTPSSRSSTAKTKTRSPKGSTPKKKKKSEKNKHPLNKTNNQKSVRPSSAMGSVGLSTGNNVVLDVDVPDPVFAWNDLNLDNLEEIDVNDIDLATLENVKV</sequence>
<dbReference type="InterPro" id="IPR014001">
    <property type="entry name" value="Helicase_ATP-bd"/>
</dbReference>
<feature type="region of interest" description="Disordered" evidence="12">
    <location>
        <begin position="1405"/>
        <end position="1468"/>
    </location>
</feature>
<evidence type="ECO:0000256" key="3">
    <source>
        <dbReference type="ARBA" id="ARBA00019805"/>
    </source>
</evidence>
<dbReference type="GO" id="GO:0006338">
    <property type="term" value="P:chromatin remodeling"/>
    <property type="evidence" value="ECO:0007669"/>
    <property type="project" value="UniProtKB-UniRule"/>
</dbReference>
<evidence type="ECO:0000256" key="7">
    <source>
        <dbReference type="ARBA" id="ARBA00022840"/>
    </source>
</evidence>
<keyword evidence="16" id="KW-1185">Reference proteome</keyword>
<dbReference type="CDD" id="cd18793">
    <property type="entry name" value="SF2_C_SNF"/>
    <property type="match status" value="1"/>
</dbReference>
<feature type="compositionally biased region" description="Low complexity" evidence="12">
    <location>
        <begin position="1412"/>
        <end position="1427"/>
    </location>
</feature>
<protein>
    <recommendedName>
        <fullName evidence="3 11">Chromatin-remodeling ATPase INO80</fullName>
        <ecNumber evidence="11">3.6.4.-</ecNumber>
    </recommendedName>
</protein>
<dbReference type="GO" id="GO:0031011">
    <property type="term" value="C:Ino80 complex"/>
    <property type="evidence" value="ECO:0007669"/>
    <property type="project" value="UniProtKB-UniRule"/>
</dbReference>
<dbReference type="GO" id="GO:0006281">
    <property type="term" value="P:DNA repair"/>
    <property type="evidence" value="ECO:0007669"/>
    <property type="project" value="UniProtKB-UniRule"/>
</dbReference>
<comment type="domain">
    <text evidence="11">The DBINO region is involved in binding to DNA.</text>
</comment>
<dbReference type="Gene3D" id="3.40.50.10810">
    <property type="entry name" value="Tandem AAA-ATPase domain"/>
    <property type="match status" value="1"/>
</dbReference>
<evidence type="ECO:0000256" key="2">
    <source>
        <dbReference type="ARBA" id="ARBA00007025"/>
    </source>
</evidence>
<evidence type="ECO:0000313" key="16">
    <source>
        <dbReference type="Proteomes" id="UP000694867"/>
    </source>
</evidence>
<dbReference type="KEGG" id="goe:100902557"/>
<dbReference type="InterPro" id="IPR027417">
    <property type="entry name" value="P-loop_NTPase"/>
</dbReference>
<dbReference type="Pfam" id="PF00176">
    <property type="entry name" value="SNF2-rel_dom"/>
    <property type="match status" value="1"/>
</dbReference>
<reference evidence="17" key="1">
    <citation type="submission" date="2025-08" db="UniProtKB">
        <authorList>
            <consortium name="RefSeq"/>
        </authorList>
    </citation>
    <scope>IDENTIFICATION</scope>
</reference>
<comment type="function">
    <text evidence="11">ATPase component of the INO80 complex which remodels chromatin by shifting nucleosomes and is involved in DNA repair.</text>
</comment>
<dbReference type="SMART" id="SM00490">
    <property type="entry name" value="HELICc"/>
    <property type="match status" value="1"/>
</dbReference>
<comment type="similarity">
    <text evidence="2 11">Belongs to the SNF2/RAD54 helicase family.</text>
</comment>
<dbReference type="EC" id="3.6.4.-" evidence="11"/>
<dbReference type="PANTHER" id="PTHR45685">
    <property type="entry name" value="HELICASE SRCAP-RELATED"/>
    <property type="match status" value="1"/>
</dbReference>
<evidence type="ECO:0000256" key="8">
    <source>
        <dbReference type="ARBA" id="ARBA00023125"/>
    </source>
</evidence>
<dbReference type="GO" id="GO:0003677">
    <property type="term" value="F:DNA binding"/>
    <property type="evidence" value="ECO:0007669"/>
    <property type="project" value="UniProtKB-UniRule"/>
</dbReference>
<comment type="subcellular location">
    <subcellularLocation>
        <location evidence="1 11">Nucleus</location>
    </subcellularLocation>
</comment>
<evidence type="ECO:0000256" key="9">
    <source>
        <dbReference type="ARBA" id="ARBA00023204"/>
    </source>
</evidence>
<feature type="region of interest" description="Disordered" evidence="12">
    <location>
        <begin position="1335"/>
        <end position="1393"/>
    </location>
</feature>
<evidence type="ECO:0000313" key="17">
    <source>
        <dbReference type="RefSeq" id="XP_003744674.1"/>
    </source>
</evidence>
<dbReference type="CTD" id="54617"/>
<dbReference type="PROSITE" id="PS51192">
    <property type="entry name" value="HELICASE_ATP_BIND_1"/>
    <property type="match status" value="1"/>
</dbReference>
<dbReference type="FunFam" id="3.40.50.10810:FF:000006">
    <property type="entry name" value="Putative DNA helicase INO80"/>
    <property type="match status" value="1"/>
</dbReference>
<evidence type="ECO:0000256" key="5">
    <source>
        <dbReference type="ARBA" id="ARBA00022763"/>
    </source>
</evidence>
<feature type="region of interest" description="Disordered" evidence="12">
    <location>
        <begin position="432"/>
        <end position="451"/>
    </location>
</feature>
<feature type="domain" description="DBINO" evidence="15">
    <location>
        <begin position="293"/>
        <end position="418"/>
    </location>
</feature>
<evidence type="ECO:0000256" key="6">
    <source>
        <dbReference type="ARBA" id="ARBA00022801"/>
    </source>
</evidence>
<evidence type="ECO:0000256" key="12">
    <source>
        <dbReference type="SAM" id="MobiDB-lite"/>
    </source>
</evidence>
<dbReference type="GO" id="GO:0042393">
    <property type="term" value="F:histone binding"/>
    <property type="evidence" value="ECO:0007669"/>
    <property type="project" value="TreeGrafter"/>
</dbReference>
<keyword evidence="6 11" id="KW-0378">Hydrolase</keyword>
<dbReference type="InterPro" id="IPR049730">
    <property type="entry name" value="SNF2/RAD54-like_C"/>
</dbReference>
<keyword evidence="7 11" id="KW-0067">ATP-binding</keyword>
<dbReference type="GO" id="GO:0016887">
    <property type="term" value="F:ATP hydrolysis activity"/>
    <property type="evidence" value="ECO:0007669"/>
    <property type="project" value="TreeGrafter"/>
</dbReference>
<dbReference type="PROSITE" id="PS51413">
    <property type="entry name" value="DBINO"/>
    <property type="match status" value="1"/>
</dbReference>
<organism evidence="16 17">
    <name type="scientific">Galendromus occidentalis</name>
    <name type="common">western predatory mite</name>
    <dbReference type="NCBI Taxonomy" id="34638"/>
    <lineage>
        <taxon>Eukaryota</taxon>
        <taxon>Metazoa</taxon>
        <taxon>Ecdysozoa</taxon>
        <taxon>Arthropoda</taxon>
        <taxon>Chelicerata</taxon>
        <taxon>Arachnida</taxon>
        <taxon>Acari</taxon>
        <taxon>Parasitiformes</taxon>
        <taxon>Mesostigmata</taxon>
        <taxon>Gamasina</taxon>
        <taxon>Phytoseioidea</taxon>
        <taxon>Phytoseiidae</taxon>
        <taxon>Typhlodrominae</taxon>
        <taxon>Galendromus</taxon>
    </lineage>
</organism>
<dbReference type="InterPro" id="IPR001650">
    <property type="entry name" value="Helicase_C-like"/>
</dbReference>
<feature type="region of interest" description="Disordered" evidence="12">
    <location>
        <begin position="1"/>
        <end position="30"/>
    </location>
</feature>